<proteinExistence type="predicted"/>
<sequence>MRGFGVDRWGAGRAGRRCSGLVVAVRGVAVRLVDLGIRGADFVHVKGADLLDEAVESRCGQGAGLREDGNAAAEDHQGGDGGDARSACELLLVLGVDLAEGDVVVGLAGLLVDGCEVAAWTTPFRPEVEEDDVVGAQDVLKVLSGDRDGGHLLLLCLGRLEVLAASVGQQNHGDRRVIPADGVSVSNQGKKNRGSRTHPLRREPRPSVAHRQAGGAAGIDRVIKNATAGAQIPANC</sequence>
<gene>
    <name evidence="2" type="ORF">SDC9_121734</name>
</gene>
<name>A0A645CCU2_9ZZZZ</name>
<evidence type="ECO:0000313" key="2">
    <source>
        <dbReference type="EMBL" id="MPM74745.1"/>
    </source>
</evidence>
<accession>A0A645CCU2</accession>
<organism evidence="2">
    <name type="scientific">bioreactor metagenome</name>
    <dbReference type="NCBI Taxonomy" id="1076179"/>
    <lineage>
        <taxon>unclassified sequences</taxon>
        <taxon>metagenomes</taxon>
        <taxon>ecological metagenomes</taxon>
    </lineage>
</organism>
<comment type="caution">
    <text evidence="2">The sequence shown here is derived from an EMBL/GenBank/DDBJ whole genome shotgun (WGS) entry which is preliminary data.</text>
</comment>
<feature type="compositionally biased region" description="Basic residues" evidence="1">
    <location>
        <begin position="190"/>
        <end position="199"/>
    </location>
</feature>
<dbReference type="EMBL" id="VSSQ01026171">
    <property type="protein sequence ID" value="MPM74745.1"/>
    <property type="molecule type" value="Genomic_DNA"/>
</dbReference>
<feature type="region of interest" description="Disordered" evidence="1">
    <location>
        <begin position="175"/>
        <end position="216"/>
    </location>
</feature>
<protein>
    <submittedName>
        <fullName evidence="2">Uncharacterized protein</fullName>
    </submittedName>
</protein>
<reference evidence="2" key="1">
    <citation type="submission" date="2019-08" db="EMBL/GenBank/DDBJ databases">
        <authorList>
            <person name="Kucharzyk K."/>
            <person name="Murdoch R.W."/>
            <person name="Higgins S."/>
            <person name="Loffler F."/>
        </authorList>
    </citation>
    <scope>NUCLEOTIDE SEQUENCE</scope>
</reference>
<dbReference type="AlphaFoldDB" id="A0A645CCU2"/>
<evidence type="ECO:0000256" key="1">
    <source>
        <dbReference type="SAM" id="MobiDB-lite"/>
    </source>
</evidence>